<feature type="compositionally biased region" description="Polar residues" evidence="1">
    <location>
        <begin position="566"/>
        <end position="579"/>
    </location>
</feature>
<keyword evidence="3" id="KW-0732">Signal</keyword>
<evidence type="ECO:0000256" key="2">
    <source>
        <dbReference type="SAM" id="Phobius"/>
    </source>
</evidence>
<sequence>MKILHQVILFLLFALAFILRLHRVFAIEPYLVLNYENINIHFDASTFTRFYKCLCNIAMAYCVATTETFTLPVQQVSIVEIDPIYTGIYFNPPRRKCVIDKYGRSNLHLVINCTAPVEQCQLQITLIPHNNENNDKCRSAHVEVAWKPGVNVTNHNTQFIEVKYCEADNHTEEFEGNSEIMNYPTTSNVKESTVYRENALEASSSQSEVDAKLNDAIKIVSVIVGTLVLAFVFVAVFVTTKRRNKFLRMHILKENSDEQDNPIDKCGHYQTIDSPRSSVTCVHQGAGYESTSALHIASAEATVDSGYTIIDIVDTSPGSSMPLRDTCSNLHNIDSTIFNKKDEHRDSGKKMDKSVSRDQFQEQSSQIRSLIDLPRVPGTDASGHTNGRLCKITKPFHKPSHDTLGVIHVNVNAQKRIKEEDVLEKMEQSSSPRSSSSGENYNMLQANKAEIVSDCKVKLPNPVSRNQVLKGNKLNSLYLEQKELNEVKDQTMNKNTKSSFNLEDKEREEARIHSTPGSVIIHLNGNFSRYSKSRKLLRENKNYLDVCIPTSQVLATGNTADGPKTPTKSTPSQCVTSRKTINPSCEDTIEIVDLSAKHDGRSVHVLTLEAKPVSGERQRQGGINVTYAHNKETIPSGGS</sequence>
<feature type="region of interest" description="Disordered" evidence="1">
    <location>
        <begin position="418"/>
        <end position="440"/>
    </location>
</feature>
<feature type="region of interest" description="Disordered" evidence="1">
    <location>
        <begin position="340"/>
        <end position="365"/>
    </location>
</feature>
<keyword evidence="5" id="KW-1185">Reference proteome</keyword>
<organism evidence="4 5">
    <name type="scientific">Lymnaea stagnalis</name>
    <name type="common">Great pond snail</name>
    <name type="synonym">Helix stagnalis</name>
    <dbReference type="NCBI Taxonomy" id="6523"/>
    <lineage>
        <taxon>Eukaryota</taxon>
        <taxon>Metazoa</taxon>
        <taxon>Spiralia</taxon>
        <taxon>Lophotrochozoa</taxon>
        <taxon>Mollusca</taxon>
        <taxon>Gastropoda</taxon>
        <taxon>Heterobranchia</taxon>
        <taxon>Euthyneura</taxon>
        <taxon>Panpulmonata</taxon>
        <taxon>Hygrophila</taxon>
        <taxon>Lymnaeoidea</taxon>
        <taxon>Lymnaeidae</taxon>
        <taxon>Lymnaea</taxon>
    </lineage>
</organism>
<feature type="compositionally biased region" description="Basic and acidic residues" evidence="1">
    <location>
        <begin position="418"/>
        <end position="427"/>
    </location>
</feature>
<evidence type="ECO:0000313" key="5">
    <source>
        <dbReference type="Proteomes" id="UP001497497"/>
    </source>
</evidence>
<keyword evidence="2" id="KW-0472">Membrane</keyword>
<keyword evidence="2" id="KW-1133">Transmembrane helix</keyword>
<evidence type="ECO:0000313" key="4">
    <source>
        <dbReference type="EMBL" id="CAL1528569.1"/>
    </source>
</evidence>
<evidence type="ECO:0000256" key="1">
    <source>
        <dbReference type="SAM" id="MobiDB-lite"/>
    </source>
</evidence>
<accession>A0AAV2H722</accession>
<feature type="compositionally biased region" description="Basic and acidic residues" evidence="1">
    <location>
        <begin position="340"/>
        <end position="360"/>
    </location>
</feature>
<protein>
    <submittedName>
        <fullName evidence="4">Uncharacterized protein</fullName>
    </submittedName>
</protein>
<dbReference type="Proteomes" id="UP001497497">
    <property type="component" value="Unassembled WGS sequence"/>
</dbReference>
<feature type="region of interest" description="Disordered" evidence="1">
    <location>
        <begin position="558"/>
        <end position="579"/>
    </location>
</feature>
<proteinExistence type="predicted"/>
<gene>
    <name evidence="4" type="ORF">GSLYS_00002739001</name>
</gene>
<dbReference type="AlphaFoldDB" id="A0AAV2H722"/>
<feature type="transmembrane region" description="Helical" evidence="2">
    <location>
        <begin position="219"/>
        <end position="239"/>
    </location>
</feature>
<evidence type="ECO:0000256" key="3">
    <source>
        <dbReference type="SAM" id="SignalP"/>
    </source>
</evidence>
<name>A0AAV2H722_LYMST</name>
<dbReference type="EMBL" id="CAXITT010000034">
    <property type="protein sequence ID" value="CAL1528569.1"/>
    <property type="molecule type" value="Genomic_DNA"/>
</dbReference>
<feature type="chain" id="PRO_5043673963" evidence="3">
    <location>
        <begin position="27"/>
        <end position="639"/>
    </location>
</feature>
<reference evidence="4 5" key="1">
    <citation type="submission" date="2024-04" db="EMBL/GenBank/DDBJ databases">
        <authorList>
            <consortium name="Genoscope - CEA"/>
            <person name="William W."/>
        </authorList>
    </citation>
    <scope>NUCLEOTIDE SEQUENCE [LARGE SCALE GENOMIC DNA]</scope>
</reference>
<comment type="caution">
    <text evidence="4">The sequence shown here is derived from an EMBL/GenBank/DDBJ whole genome shotgun (WGS) entry which is preliminary data.</text>
</comment>
<feature type="signal peptide" evidence="3">
    <location>
        <begin position="1"/>
        <end position="26"/>
    </location>
</feature>
<keyword evidence="2" id="KW-0812">Transmembrane</keyword>